<evidence type="ECO:0000256" key="2">
    <source>
        <dbReference type="ARBA" id="ARBA00022832"/>
    </source>
</evidence>
<keyword evidence="3" id="KW-0443">Lipid metabolism</keyword>
<dbReference type="GO" id="GO:0016020">
    <property type="term" value="C:membrane"/>
    <property type="evidence" value="ECO:0007669"/>
    <property type="project" value="TreeGrafter"/>
</dbReference>
<dbReference type="PANTHER" id="PTHR43272:SF32">
    <property type="entry name" value="AMP-DEPENDENT SYNTHETASE_LIGASE DOMAIN-CONTAINING PROTEIN"/>
    <property type="match status" value="1"/>
</dbReference>
<evidence type="ECO:0000256" key="1">
    <source>
        <dbReference type="ARBA" id="ARBA00022598"/>
    </source>
</evidence>
<dbReference type="Proteomes" id="UP000008743">
    <property type="component" value="Unassembled WGS sequence"/>
</dbReference>
<evidence type="ECO:0000256" key="3">
    <source>
        <dbReference type="ARBA" id="ARBA00023098"/>
    </source>
</evidence>
<feature type="compositionally biased region" description="Polar residues" evidence="4">
    <location>
        <begin position="498"/>
        <end position="518"/>
    </location>
</feature>
<dbReference type="InterPro" id="IPR000873">
    <property type="entry name" value="AMP-dep_synth/lig_dom"/>
</dbReference>
<keyword evidence="2" id="KW-0276">Fatty acid metabolism</keyword>
<protein>
    <recommendedName>
        <fullName evidence="5">AMP-dependent synthetase/ligase domain-containing protein</fullName>
    </recommendedName>
</protein>
<dbReference type="GO" id="GO:0004467">
    <property type="term" value="F:long-chain fatty acid-CoA ligase activity"/>
    <property type="evidence" value="ECO:0007669"/>
    <property type="project" value="TreeGrafter"/>
</dbReference>
<proteinExistence type="predicted"/>
<keyword evidence="7" id="KW-1185">Reference proteome</keyword>
<feature type="domain" description="AMP-dependent synthetase/ligase" evidence="5">
    <location>
        <begin position="170"/>
        <end position="643"/>
    </location>
</feature>
<dbReference type="AlphaFoldDB" id="A0A0D2VJ40"/>
<dbReference type="eggNOG" id="KOG1256">
    <property type="taxonomic scope" value="Eukaryota"/>
</dbReference>
<dbReference type="PhylomeDB" id="A0A0D2VJ40"/>
<keyword evidence="1" id="KW-0436">Ligase</keyword>
<organism evidence="6 7">
    <name type="scientific">Capsaspora owczarzaki (strain ATCC 30864)</name>
    <dbReference type="NCBI Taxonomy" id="595528"/>
    <lineage>
        <taxon>Eukaryota</taxon>
        <taxon>Filasterea</taxon>
        <taxon>Capsaspora</taxon>
    </lineage>
</organism>
<dbReference type="InterPro" id="IPR042099">
    <property type="entry name" value="ANL_N_sf"/>
</dbReference>
<feature type="compositionally biased region" description="Low complexity" evidence="4">
    <location>
        <begin position="27"/>
        <end position="47"/>
    </location>
</feature>
<dbReference type="Gene3D" id="3.40.50.12780">
    <property type="entry name" value="N-terminal domain of ligase-like"/>
    <property type="match status" value="2"/>
</dbReference>
<feature type="compositionally biased region" description="Low complexity" evidence="4">
    <location>
        <begin position="55"/>
        <end position="133"/>
    </location>
</feature>
<evidence type="ECO:0000313" key="6">
    <source>
        <dbReference type="EMBL" id="KJE89997.1"/>
    </source>
</evidence>
<evidence type="ECO:0000256" key="4">
    <source>
        <dbReference type="SAM" id="MobiDB-lite"/>
    </source>
</evidence>
<dbReference type="Pfam" id="PF23562">
    <property type="entry name" value="AMP-binding_C_3"/>
    <property type="match status" value="1"/>
</dbReference>
<dbReference type="STRING" id="595528.A0A0D2VJ40"/>
<evidence type="ECO:0000313" key="7">
    <source>
        <dbReference type="Proteomes" id="UP000008743"/>
    </source>
</evidence>
<dbReference type="EMBL" id="KE346361">
    <property type="protein sequence ID" value="KJE89997.1"/>
    <property type="molecule type" value="Genomic_DNA"/>
</dbReference>
<evidence type="ECO:0000259" key="5">
    <source>
        <dbReference type="Pfam" id="PF00501"/>
    </source>
</evidence>
<dbReference type="OrthoDB" id="1700726at2759"/>
<gene>
    <name evidence="6" type="ORF">CAOG_001386</name>
</gene>
<feature type="region of interest" description="Disordered" evidence="4">
    <location>
        <begin position="498"/>
        <end position="524"/>
    </location>
</feature>
<dbReference type="GO" id="GO:0005783">
    <property type="term" value="C:endoplasmic reticulum"/>
    <property type="evidence" value="ECO:0007669"/>
    <property type="project" value="TreeGrafter"/>
</dbReference>
<feature type="region of interest" description="Disordered" evidence="4">
    <location>
        <begin position="1"/>
        <end position="143"/>
    </location>
</feature>
<dbReference type="Pfam" id="PF00501">
    <property type="entry name" value="AMP-binding"/>
    <property type="match status" value="1"/>
</dbReference>
<dbReference type="PANTHER" id="PTHR43272">
    <property type="entry name" value="LONG-CHAIN-FATTY-ACID--COA LIGASE"/>
    <property type="match status" value="1"/>
</dbReference>
<dbReference type="SUPFAM" id="SSF56801">
    <property type="entry name" value="Acetyl-CoA synthetase-like"/>
    <property type="match status" value="1"/>
</dbReference>
<name>A0A0D2VJ40_CAPO3</name>
<dbReference type="InParanoid" id="A0A0D2VJ40"/>
<reference evidence="7" key="1">
    <citation type="submission" date="2011-02" db="EMBL/GenBank/DDBJ databases">
        <title>The Genome Sequence of Capsaspora owczarzaki ATCC 30864.</title>
        <authorList>
            <person name="Russ C."/>
            <person name="Cuomo C."/>
            <person name="Burger G."/>
            <person name="Gray M.W."/>
            <person name="Holland P.W.H."/>
            <person name="King N."/>
            <person name="Lang F.B.F."/>
            <person name="Roger A.J."/>
            <person name="Ruiz-Trillo I."/>
            <person name="Young S.K."/>
            <person name="Zeng Q."/>
            <person name="Gargeya S."/>
            <person name="Alvarado L."/>
            <person name="Berlin A."/>
            <person name="Chapman S.B."/>
            <person name="Chen Z."/>
            <person name="Freedman E."/>
            <person name="Gellesch M."/>
            <person name="Goldberg J."/>
            <person name="Griggs A."/>
            <person name="Gujja S."/>
            <person name="Heilman E."/>
            <person name="Heiman D."/>
            <person name="Howarth C."/>
            <person name="Mehta T."/>
            <person name="Neiman D."/>
            <person name="Pearson M."/>
            <person name="Roberts A."/>
            <person name="Saif S."/>
            <person name="Shea T."/>
            <person name="Shenoy N."/>
            <person name="Sisk P."/>
            <person name="Stolte C."/>
            <person name="Sykes S."/>
            <person name="White J."/>
            <person name="Yandava C."/>
            <person name="Haas B."/>
            <person name="Nusbaum C."/>
            <person name="Birren B."/>
        </authorList>
    </citation>
    <scope>NUCLEOTIDE SEQUENCE</scope>
    <source>
        <strain evidence="7">ATCC 30864</strain>
    </source>
</reference>
<sequence>MPPKHKKSQQIDEAPLLKAKDHHHHSGSSSSSNGNGKSSKSSKASNSTAKQDLEAALAAAQPSQSQQRAAAASSASSSSSQQAQRAAAAAAMAEASSSRSTSSRAATAAASEDITSLSSSTSSSARQPAASRGSGTGSGKSAMWVTQPNAPVDVHVRIGDATPVTVMEALERAAREYSNHTALHAKRMGQWQSWTWREYYDQAQVVAKGVIGCGLEPFRTVAIYGANSPEWLFINSGTLFAGGIPTGVYGASSPKAVWYQLKHSETAIVFVETTEHLRVLKRIIPRLPDVRIVVQYRGQIEETCEGVPVLSWDQFLGRGKDVRELDVRIRCGNLVPGNCAGYLYTAGTTGNPMAVMLSHDNLVWTARQLAHKVMRASVQDRIVSCLPLCFVASQLTDIYVPLVSGAAVYFAPPEALRAGLREVMREVMPTIVLGVPRMWEKLQQSVKIFHQSQGWFRKKLCSWAANYMLRRHLAVQNLGRASATTGSDAALANNSFSTLPSMGSTPPTTGSGQHSSHPNAIPASAAGEPLKVSKGLFGRLVDSLWVKEFREHAGLAKCRVAACCAAPLSTDALQFMMSLDIIVDEVFGLTESTGPAAHTFGLRSAAGSSGRPLIGTEFKLTNRDKARNGEIRTRGRHVFMGYLRDPEETAEAFDEDGYLKTGDVGKLDTLGNLIVTGRLKELIATSGGVLVAPIPIEESIKKAIPVISNALVIGDGRKYVTALLTLKTDCDANGLPYETLTRETQEILAEQGIRCRTSSEAVNDRKVQEFINVCMRRTIERSVSRAQAVKKWTILAQDFSVAGGELGPTHKLKRRVIESKYVHEIERMYANDLEVEIRR</sequence>
<accession>A0A0D2VJ40</accession>